<accession>A0ABP7N4F4</accession>
<dbReference type="RefSeq" id="WP_344800050.1">
    <property type="nucleotide sequence ID" value="NZ_BAABBN010000012.1"/>
</dbReference>
<evidence type="ECO:0000313" key="2">
    <source>
        <dbReference type="Proteomes" id="UP001501565"/>
    </source>
</evidence>
<reference evidence="2" key="1">
    <citation type="journal article" date="2019" name="Int. J. Syst. Evol. Microbiol.">
        <title>The Global Catalogue of Microorganisms (GCM) 10K type strain sequencing project: providing services to taxonomists for standard genome sequencing and annotation.</title>
        <authorList>
            <consortium name="The Broad Institute Genomics Platform"/>
            <consortium name="The Broad Institute Genome Sequencing Center for Infectious Disease"/>
            <person name="Wu L."/>
            <person name="Ma J."/>
        </authorList>
    </citation>
    <scope>NUCLEOTIDE SEQUENCE [LARGE SCALE GENOMIC DNA]</scope>
    <source>
        <strain evidence="2">JCM 17551</strain>
    </source>
</reference>
<comment type="caution">
    <text evidence="1">The sequence shown here is derived from an EMBL/GenBank/DDBJ whole genome shotgun (WGS) entry which is preliminary data.</text>
</comment>
<dbReference type="Proteomes" id="UP001501565">
    <property type="component" value="Unassembled WGS sequence"/>
</dbReference>
<dbReference type="EMBL" id="BAABBN010000012">
    <property type="protein sequence ID" value="GAA3936792.1"/>
    <property type="molecule type" value="Genomic_DNA"/>
</dbReference>
<keyword evidence="2" id="KW-1185">Reference proteome</keyword>
<evidence type="ECO:0000313" key="1">
    <source>
        <dbReference type="EMBL" id="GAA3936792.1"/>
    </source>
</evidence>
<gene>
    <name evidence="1" type="ORF">GCM10022277_36460</name>
</gene>
<protein>
    <submittedName>
        <fullName evidence="1">Uncharacterized protein</fullName>
    </submittedName>
</protein>
<proteinExistence type="predicted"/>
<sequence length="377" mass="42356">MNRLIRSSRFNVLSVLTVSGMGILSYSVINDSNEISVSQSFYPETITENSMALKASTVKQENLQLLPGVEKTEEGFNFDDSMKLKLRKVSAAYEEQAKYPSFSIPINPEELKSKYLPDISVANDLPANLRDPESPTLSIETNKLRYFYGDRLTATVQISGLSDNENSAVSARLVSEGDVLARATVYRAEEGAHIYELDFSELRFDDVDWKQEFTVDTEFQFLGQSYQRGKSIEYLATIARVEDVSPSEVQEDYLFIPVHISTEKPGYHRLRANLYESDSGNPLLHLRAEETINGSSGTLTLKAHVTALIEAGSEGPYQLRDISLKRLPSKPDYITEFGRVDQSAFGVDGYSFSEYQDKPYVNEKAKRIASELRRLGS</sequence>
<name>A0ABP7N4F4_9GAMM</name>
<organism evidence="1 2">
    <name type="scientific">Litoribacillus peritrichatus</name>
    <dbReference type="NCBI Taxonomy" id="718191"/>
    <lineage>
        <taxon>Bacteria</taxon>
        <taxon>Pseudomonadati</taxon>
        <taxon>Pseudomonadota</taxon>
        <taxon>Gammaproteobacteria</taxon>
        <taxon>Oceanospirillales</taxon>
        <taxon>Oceanospirillaceae</taxon>
        <taxon>Litoribacillus</taxon>
    </lineage>
</organism>